<reference evidence="1 2" key="1">
    <citation type="submission" date="2019-06" db="EMBL/GenBank/DDBJ databases">
        <title>Amycolatopsis alkalitolerans sp. nov., isolated from Gastrodia elata Blume.</title>
        <authorList>
            <person name="Narsing Rao M.P."/>
            <person name="Li W.J."/>
        </authorList>
    </citation>
    <scope>NUCLEOTIDE SEQUENCE [LARGE SCALE GENOMIC DNA]</scope>
    <source>
        <strain evidence="1 2">SYSUP0005</strain>
    </source>
</reference>
<evidence type="ECO:0000313" key="2">
    <source>
        <dbReference type="Proteomes" id="UP000305546"/>
    </source>
</evidence>
<protein>
    <submittedName>
        <fullName evidence="1">Uncharacterized protein</fullName>
    </submittedName>
</protein>
<name>A0A5C4LVS3_9PSEU</name>
<proteinExistence type="predicted"/>
<gene>
    <name evidence="1" type="ORF">FG385_21730</name>
</gene>
<organism evidence="1 2">
    <name type="scientific">Amycolatopsis alkalitolerans</name>
    <dbReference type="NCBI Taxonomy" id="2547244"/>
    <lineage>
        <taxon>Bacteria</taxon>
        <taxon>Bacillati</taxon>
        <taxon>Actinomycetota</taxon>
        <taxon>Actinomycetes</taxon>
        <taxon>Pseudonocardiales</taxon>
        <taxon>Pseudonocardiaceae</taxon>
        <taxon>Amycolatopsis</taxon>
    </lineage>
</organism>
<keyword evidence="2" id="KW-1185">Reference proteome</keyword>
<dbReference type="Gene3D" id="3.30.2310.20">
    <property type="entry name" value="RelE-like"/>
    <property type="match status" value="1"/>
</dbReference>
<dbReference type="InterPro" id="IPR035093">
    <property type="entry name" value="RelE/ParE_toxin_dom_sf"/>
</dbReference>
<sequence length="62" mass="6675">MVGRAAEVAVRAAMTSDRAGQHGIRIKDQYRVCFRWTDAGPEDVGAVLRHVCPILGDIAGPL</sequence>
<accession>A0A5C4LVS3</accession>
<evidence type="ECO:0000313" key="1">
    <source>
        <dbReference type="EMBL" id="TNC23455.1"/>
    </source>
</evidence>
<dbReference type="Proteomes" id="UP000305546">
    <property type="component" value="Unassembled WGS sequence"/>
</dbReference>
<dbReference type="AlphaFoldDB" id="A0A5C4LVS3"/>
<comment type="caution">
    <text evidence="1">The sequence shown here is derived from an EMBL/GenBank/DDBJ whole genome shotgun (WGS) entry which is preliminary data.</text>
</comment>
<dbReference type="OrthoDB" id="9801102at2"/>
<dbReference type="EMBL" id="VDFW01000020">
    <property type="protein sequence ID" value="TNC23455.1"/>
    <property type="molecule type" value="Genomic_DNA"/>
</dbReference>